<feature type="transmembrane region" description="Helical" evidence="1">
    <location>
        <begin position="167"/>
        <end position="188"/>
    </location>
</feature>
<dbReference type="InterPro" id="IPR050860">
    <property type="entry name" value="FeoB_GTPase"/>
</dbReference>
<evidence type="ECO:0000256" key="1">
    <source>
        <dbReference type="SAM" id="Phobius"/>
    </source>
</evidence>
<keyword evidence="1" id="KW-0812">Transmembrane</keyword>
<keyword evidence="4" id="KW-1185">Reference proteome</keyword>
<feature type="transmembrane region" description="Helical" evidence="1">
    <location>
        <begin position="135"/>
        <end position="155"/>
    </location>
</feature>
<dbReference type="Pfam" id="PF07670">
    <property type="entry name" value="Gate"/>
    <property type="match status" value="1"/>
</dbReference>
<dbReference type="InterPro" id="IPR011642">
    <property type="entry name" value="Gate_dom"/>
</dbReference>
<feature type="transmembrane region" description="Helical" evidence="1">
    <location>
        <begin position="107"/>
        <end position="128"/>
    </location>
</feature>
<dbReference type="PANTHER" id="PTHR43185:SF1">
    <property type="entry name" value="FE(2+) TRANSPORTER FEOB"/>
    <property type="match status" value="1"/>
</dbReference>
<proteinExistence type="predicted"/>
<dbReference type="EMBL" id="JANIBK010000057">
    <property type="protein sequence ID" value="MCQ8129147.1"/>
    <property type="molecule type" value="Genomic_DNA"/>
</dbReference>
<reference evidence="3 4" key="1">
    <citation type="submission" date="2022-07" db="EMBL/GenBank/DDBJ databases">
        <title>Methylomonas rivi sp. nov., Methylomonas rosea sp. nov., Methylomonas aureus sp. nov. and Methylomonas subterranea sp. nov., four novel methanotrophs isolated from a freshwater creek and the deep terrestrial subsurface.</title>
        <authorList>
            <person name="Abin C."/>
            <person name="Sankaranarayanan K."/>
            <person name="Garner C."/>
            <person name="Sindelar R."/>
            <person name="Kotary K."/>
            <person name="Garner R."/>
            <person name="Barclay S."/>
            <person name="Lawson P."/>
            <person name="Krumholz L."/>
        </authorList>
    </citation>
    <scope>NUCLEOTIDE SEQUENCE [LARGE SCALE GENOMIC DNA]</scope>
    <source>
        <strain evidence="3 4">WSC-6</strain>
    </source>
</reference>
<dbReference type="Proteomes" id="UP001524586">
    <property type="component" value="Unassembled WGS sequence"/>
</dbReference>
<accession>A0ABT1U5S0</accession>
<evidence type="ECO:0000259" key="2">
    <source>
        <dbReference type="Pfam" id="PF07670"/>
    </source>
</evidence>
<sequence length="204" mass="21613">NWPAAVGIFTGVLAKEAVVGTLNAAYTALADSASAEKEKQPFVLADSLTAAAATIPVNLSEALAAWLDPLGLDIGDVHNQAAVAEKAEISTGIFGAMASRFDGKAGAFAYLLFILLYMPCTAAIAAVYQESGRAWTVFVALWTTGLGYGIATLYYQLATFAHHPDSALAWISIIMALFAAVLLSLRYLGMREKTSMPAIQQSYR</sequence>
<keyword evidence="1" id="KW-1133">Transmembrane helix</keyword>
<dbReference type="RefSeq" id="WP_305891752.1">
    <property type="nucleotide sequence ID" value="NZ_JANIBK010000057.1"/>
</dbReference>
<organism evidence="3 4">
    <name type="scientific">Methylomonas rivi</name>
    <dbReference type="NCBI Taxonomy" id="2952226"/>
    <lineage>
        <taxon>Bacteria</taxon>
        <taxon>Pseudomonadati</taxon>
        <taxon>Pseudomonadota</taxon>
        <taxon>Gammaproteobacteria</taxon>
        <taxon>Methylococcales</taxon>
        <taxon>Methylococcaceae</taxon>
        <taxon>Methylomonas</taxon>
    </lineage>
</organism>
<keyword evidence="1" id="KW-0472">Membrane</keyword>
<feature type="domain" description="Nucleoside transporter/FeoB GTPase Gate" evidence="2">
    <location>
        <begin position="1"/>
        <end position="132"/>
    </location>
</feature>
<evidence type="ECO:0000313" key="4">
    <source>
        <dbReference type="Proteomes" id="UP001524586"/>
    </source>
</evidence>
<dbReference type="PANTHER" id="PTHR43185">
    <property type="entry name" value="FERROUS IRON TRANSPORT PROTEIN B"/>
    <property type="match status" value="1"/>
</dbReference>
<gene>
    <name evidence="3" type="ORF">NP596_11845</name>
</gene>
<protein>
    <submittedName>
        <fullName evidence="3">Ferrous iron transporter B</fullName>
    </submittedName>
</protein>
<comment type="caution">
    <text evidence="3">The sequence shown here is derived from an EMBL/GenBank/DDBJ whole genome shotgun (WGS) entry which is preliminary data.</text>
</comment>
<feature type="non-terminal residue" evidence="3">
    <location>
        <position position="1"/>
    </location>
</feature>
<evidence type="ECO:0000313" key="3">
    <source>
        <dbReference type="EMBL" id="MCQ8129147.1"/>
    </source>
</evidence>
<name>A0ABT1U5S0_9GAMM</name>